<feature type="compositionally biased region" description="Basic and acidic residues" evidence="11">
    <location>
        <begin position="89"/>
        <end position="110"/>
    </location>
</feature>
<feature type="compositionally biased region" description="Basic and acidic residues" evidence="11">
    <location>
        <begin position="322"/>
        <end position="334"/>
    </location>
</feature>
<dbReference type="InterPro" id="IPR040184">
    <property type="entry name" value="Mcm10"/>
</dbReference>
<dbReference type="GeneID" id="119736897"/>
<dbReference type="Pfam" id="PF22379">
    <property type="entry name" value="OB_MCM10"/>
    <property type="match status" value="1"/>
</dbReference>
<evidence type="ECO:0000256" key="3">
    <source>
        <dbReference type="ARBA" id="ARBA00017770"/>
    </source>
</evidence>
<feature type="region of interest" description="Disordered" evidence="11">
    <location>
        <begin position="659"/>
        <end position="832"/>
    </location>
</feature>
<dbReference type="GO" id="GO:0043596">
    <property type="term" value="C:nuclear replication fork"/>
    <property type="evidence" value="ECO:0007669"/>
    <property type="project" value="TreeGrafter"/>
</dbReference>
<dbReference type="SMART" id="SM01280">
    <property type="entry name" value="Mcm10"/>
    <property type="match status" value="1"/>
</dbReference>
<accession>A0A914AT62</accession>
<feature type="compositionally biased region" description="Polar residues" evidence="11">
    <location>
        <begin position="113"/>
        <end position="124"/>
    </location>
</feature>
<dbReference type="EnsemblMetazoa" id="XM_038210920.1">
    <property type="protein sequence ID" value="XP_038066848.1"/>
    <property type="gene ID" value="LOC119736897"/>
</dbReference>
<dbReference type="PROSITE" id="PS50157">
    <property type="entry name" value="ZINC_FINGER_C2H2_2"/>
    <property type="match status" value="2"/>
</dbReference>
<feature type="domain" description="C2H2-type" evidence="12">
    <location>
        <begin position="255"/>
        <end position="282"/>
    </location>
</feature>
<feature type="coiled-coil region" evidence="10">
    <location>
        <begin position="863"/>
        <end position="890"/>
    </location>
</feature>
<proteinExistence type="inferred from homology"/>
<dbReference type="InterPro" id="IPR055065">
    <property type="entry name" value="OB_MCM10"/>
</dbReference>
<dbReference type="PANTHER" id="PTHR13454:SF11">
    <property type="entry name" value="PROTEIN MCM10 HOMOLOG"/>
    <property type="match status" value="1"/>
</dbReference>
<feature type="compositionally biased region" description="Acidic residues" evidence="11">
    <location>
        <begin position="725"/>
        <end position="735"/>
    </location>
</feature>
<dbReference type="InterPro" id="IPR013087">
    <property type="entry name" value="Znf_C2H2_type"/>
</dbReference>
<comment type="subcellular location">
    <subcellularLocation>
        <location evidence="1">Nucleus</location>
    </subcellularLocation>
</comment>
<dbReference type="Gene3D" id="3.30.160.60">
    <property type="entry name" value="Classic Zinc Finger"/>
    <property type="match status" value="1"/>
</dbReference>
<dbReference type="FunFam" id="2.40.50.140:FF:000174">
    <property type="entry name" value="DNA replication licensing factor mcm10"/>
    <property type="match status" value="1"/>
</dbReference>
<dbReference type="SMART" id="SM00355">
    <property type="entry name" value="ZnF_C2H2"/>
    <property type="match status" value="2"/>
</dbReference>
<dbReference type="GO" id="GO:0003697">
    <property type="term" value="F:single-stranded DNA binding"/>
    <property type="evidence" value="ECO:0007669"/>
    <property type="project" value="InterPro"/>
</dbReference>
<feature type="region of interest" description="Disordered" evidence="11">
    <location>
        <begin position="43"/>
        <end position="222"/>
    </location>
</feature>
<dbReference type="Pfam" id="PF09329">
    <property type="entry name" value="zf-primase"/>
    <property type="match status" value="1"/>
</dbReference>
<keyword evidence="8" id="KW-0539">Nucleus</keyword>
<comment type="similarity">
    <text evidence="2">Belongs to the MCM10 family.</text>
</comment>
<dbReference type="Gene3D" id="2.40.50.140">
    <property type="entry name" value="Nucleic acid-binding proteins"/>
    <property type="match status" value="1"/>
</dbReference>
<evidence type="ECO:0000259" key="12">
    <source>
        <dbReference type="PROSITE" id="PS50157"/>
    </source>
</evidence>
<evidence type="ECO:0000256" key="1">
    <source>
        <dbReference type="ARBA" id="ARBA00004123"/>
    </source>
</evidence>
<keyword evidence="6 9" id="KW-0863">Zinc-finger</keyword>
<keyword evidence="14" id="KW-1185">Reference proteome</keyword>
<feature type="compositionally biased region" description="Basic and acidic residues" evidence="11">
    <location>
        <begin position="796"/>
        <end position="814"/>
    </location>
</feature>
<feature type="compositionally biased region" description="Low complexity" evidence="11">
    <location>
        <begin position="48"/>
        <end position="66"/>
    </location>
</feature>
<evidence type="ECO:0000256" key="10">
    <source>
        <dbReference type="SAM" id="Coils"/>
    </source>
</evidence>
<keyword evidence="10" id="KW-0175">Coiled coil</keyword>
<keyword evidence="4" id="KW-0235">DNA replication</keyword>
<dbReference type="InterPro" id="IPR012340">
    <property type="entry name" value="NA-bd_OB-fold"/>
</dbReference>
<sequence length="986" mass="109581">MSDDEYAYDDLDSLTALLDEDQDSNPYNEDASMCSGSSTVRKFTVTKQSSSQSRLGQSSLQGQGSSARDPEPTQDVGASEGQSEDEETDKTKTKEELIDELKRMKEKMKLLESQQSSGGVSQTKQPRETFSDAISVHVEVKRVTKKRKPSADRKSPGEKRPYSAEEIGSMADFMETPTLTNPEDWGDSDEEEMTQEEPKSALFGKNSKRVAHTPKNVTRKPDKVSPYKCELCKELLDTKEALDVHMFKHRKESPQDCRVCGMSFNSKLKLEAHARIHRNTAKPGVSSTVPSAKKAFSGKPTGSFQDRRKDDVAGRGPTTTAGKKEKPEHVETNKHSHIRILNPLVSSSKLESMMEGRKMLRLSVLQKYLDTGPISGDWVTMGVIVSKLPPKTSSKGKAFSIWKLSDLSICDQPVTLFLFGKSHDDHWKTVQGSVVGLLNASVMPPKDNAQDDGVSLSIDHPDKLLLLGTSKDFGHCRGRRKDGKACSMVVNMAVSEFCQYHVQSEYKKHSAKRSDLQSSYGGVHPKAFKKKLGTNIIYGGQTYNPVSASVVGSGSTSGAKSKKKETKVALQSLGVKGAKEIEQEARDSVLTLHGRQNNEDTMIKVSGANQQFKEMLSTPCLGSQNLIRHMVKVEEVSKPISTISAKALLKQHQVDMRARQASRLAGNKRWSSTSSSTSAKSCLGESNKGASINNSSSKPRPEQRGMPSQSDVENRTPVLGRGFGEDDDIIFEDAESPQKPTVPWRSVPPKKRSSGRNPSKDEAKRQAIAHVRTKGQIMKADPNQVGGKIKGVVSPRKRDAVKRRVEEDLNRSLEEDNDSESVGQPAKKQKRSFLGQDMDMSQEELKAIVNAKSKHSGLLAEVQAEMEEQYFQQLEKKERLENQMDSIKEKKCRVVSCKTCDYTWFAPSKFCASENHHLARHEATLRYFKCKDCSSRSITFNRIPNKSCRVCGGTSYERASMLKERKGPVLDSERLLIRGEERKWVM</sequence>
<dbReference type="OrthoDB" id="273123at2759"/>
<feature type="region of interest" description="Disordered" evidence="11">
    <location>
        <begin position="277"/>
        <end position="335"/>
    </location>
</feature>
<feature type="domain" description="C2H2-type" evidence="12">
    <location>
        <begin position="227"/>
        <end position="254"/>
    </location>
</feature>
<dbReference type="GO" id="GO:0006270">
    <property type="term" value="P:DNA replication initiation"/>
    <property type="evidence" value="ECO:0007669"/>
    <property type="project" value="InterPro"/>
</dbReference>
<evidence type="ECO:0000256" key="2">
    <source>
        <dbReference type="ARBA" id="ARBA00009679"/>
    </source>
</evidence>
<dbReference type="PROSITE" id="PS00028">
    <property type="entry name" value="ZINC_FINGER_C2H2_1"/>
    <property type="match status" value="2"/>
</dbReference>
<feature type="compositionally biased region" description="Basic and acidic residues" evidence="11">
    <location>
        <begin position="149"/>
        <end position="163"/>
    </location>
</feature>
<dbReference type="Proteomes" id="UP000887568">
    <property type="component" value="Unplaced"/>
</dbReference>
<evidence type="ECO:0000256" key="5">
    <source>
        <dbReference type="ARBA" id="ARBA00022723"/>
    </source>
</evidence>
<evidence type="ECO:0000313" key="13">
    <source>
        <dbReference type="EnsemblMetazoa" id="XP_038066848.1"/>
    </source>
</evidence>
<dbReference type="PANTHER" id="PTHR13454">
    <property type="entry name" value="PROTEIN MCM10 HOMOLOG"/>
    <property type="match status" value="1"/>
</dbReference>
<reference evidence="13" key="1">
    <citation type="submission" date="2022-11" db="UniProtKB">
        <authorList>
            <consortium name="EnsemblMetazoa"/>
        </authorList>
    </citation>
    <scope>IDENTIFICATION</scope>
</reference>
<dbReference type="InterPro" id="IPR015411">
    <property type="entry name" value="Rep_factor_Mcm10_C"/>
</dbReference>
<dbReference type="InterPro" id="IPR015408">
    <property type="entry name" value="Znf_Mcm10/DnaG"/>
</dbReference>
<evidence type="ECO:0000256" key="8">
    <source>
        <dbReference type="ARBA" id="ARBA00023242"/>
    </source>
</evidence>
<keyword evidence="5" id="KW-0479">Metal-binding</keyword>
<dbReference type="GO" id="GO:0008270">
    <property type="term" value="F:zinc ion binding"/>
    <property type="evidence" value="ECO:0007669"/>
    <property type="project" value="UniProtKB-KW"/>
</dbReference>
<evidence type="ECO:0000256" key="11">
    <source>
        <dbReference type="SAM" id="MobiDB-lite"/>
    </source>
</evidence>
<dbReference type="Pfam" id="PF09332">
    <property type="entry name" value="Mcm10"/>
    <property type="match status" value="1"/>
</dbReference>
<name>A0A914AT62_PATMI</name>
<keyword evidence="7" id="KW-0862">Zinc</keyword>
<dbReference type="InterPro" id="IPR036236">
    <property type="entry name" value="Znf_C2H2_sf"/>
</dbReference>
<feature type="region of interest" description="Disordered" evidence="11">
    <location>
        <begin position="18"/>
        <end position="37"/>
    </location>
</feature>
<evidence type="ECO:0000256" key="9">
    <source>
        <dbReference type="PROSITE-ProRule" id="PRU00042"/>
    </source>
</evidence>
<dbReference type="RefSeq" id="XP_038066848.1">
    <property type="nucleotide sequence ID" value="XM_038210920.1"/>
</dbReference>
<dbReference type="OMA" id="TFNRIPN"/>
<evidence type="ECO:0000256" key="4">
    <source>
        <dbReference type="ARBA" id="ARBA00022705"/>
    </source>
</evidence>
<feature type="compositionally biased region" description="Polar residues" evidence="11">
    <location>
        <begin position="688"/>
        <end position="698"/>
    </location>
</feature>
<dbReference type="InterPro" id="IPR056791">
    <property type="entry name" value="Znf_Mcm10_C"/>
</dbReference>
<protein>
    <recommendedName>
        <fullName evidence="3">Protein MCM10 homolog</fullName>
    </recommendedName>
</protein>
<evidence type="ECO:0000313" key="14">
    <source>
        <dbReference type="Proteomes" id="UP000887568"/>
    </source>
</evidence>
<dbReference type="SUPFAM" id="SSF57667">
    <property type="entry name" value="beta-beta-alpha zinc fingers"/>
    <property type="match status" value="1"/>
</dbReference>
<dbReference type="Pfam" id="PF24863">
    <property type="entry name" value="zf-CCCH_Mcm10"/>
    <property type="match status" value="1"/>
</dbReference>
<organism evidence="13 14">
    <name type="scientific">Patiria miniata</name>
    <name type="common">Bat star</name>
    <name type="synonym">Asterina miniata</name>
    <dbReference type="NCBI Taxonomy" id="46514"/>
    <lineage>
        <taxon>Eukaryota</taxon>
        <taxon>Metazoa</taxon>
        <taxon>Echinodermata</taxon>
        <taxon>Eleutherozoa</taxon>
        <taxon>Asterozoa</taxon>
        <taxon>Asteroidea</taxon>
        <taxon>Valvatacea</taxon>
        <taxon>Valvatida</taxon>
        <taxon>Asterinidae</taxon>
        <taxon>Patiria</taxon>
    </lineage>
</organism>
<evidence type="ECO:0000256" key="6">
    <source>
        <dbReference type="ARBA" id="ARBA00022771"/>
    </source>
</evidence>
<dbReference type="CTD" id="55388"/>
<dbReference type="AlphaFoldDB" id="A0A914AT62"/>
<evidence type="ECO:0000256" key="7">
    <source>
        <dbReference type="ARBA" id="ARBA00022833"/>
    </source>
</evidence>
<feature type="compositionally biased region" description="Acidic residues" evidence="11">
    <location>
        <begin position="184"/>
        <end position="195"/>
    </location>
</feature>
<dbReference type="GO" id="GO:0003688">
    <property type="term" value="F:DNA replication origin binding"/>
    <property type="evidence" value="ECO:0007669"/>
    <property type="project" value="TreeGrafter"/>
</dbReference>